<gene>
    <name evidence="1" type="ORF">E8A74_34025</name>
</gene>
<dbReference type="SUPFAM" id="SSF48239">
    <property type="entry name" value="Terpenoid cyclases/Protein prenyltransferases"/>
    <property type="match status" value="1"/>
</dbReference>
<dbReference type="Proteomes" id="UP000309215">
    <property type="component" value="Unassembled WGS sequence"/>
</dbReference>
<accession>A0A4U1J0I6</accession>
<dbReference type="RefSeq" id="WP_136933278.1">
    <property type="nucleotide sequence ID" value="NZ_SSMQ01000046.1"/>
</dbReference>
<dbReference type="Gene3D" id="1.50.10.20">
    <property type="match status" value="1"/>
</dbReference>
<comment type="caution">
    <text evidence="1">The sequence shown here is derived from an EMBL/GenBank/DDBJ whole genome shotgun (WGS) entry which is preliminary data.</text>
</comment>
<keyword evidence="2" id="KW-1185">Reference proteome</keyword>
<organism evidence="1 2">
    <name type="scientific">Polyangium fumosum</name>
    <dbReference type="NCBI Taxonomy" id="889272"/>
    <lineage>
        <taxon>Bacteria</taxon>
        <taxon>Pseudomonadati</taxon>
        <taxon>Myxococcota</taxon>
        <taxon>Polyangia</taxon>
        <taxon>Polyangiales</taxon>
        <taxon>Polyangiaceae</taxon>
        <taxon>Polyangium</taxon>
    </lineage>
</organism>
<sequence>MIHPGAPWSKGLPRPLAARAEAALAALGGPDDPARATATTLETLCAAQEPAVEAGSTARAVLLLVAAVHAACCLPPPAYALPEDQPEPALSPIEGLLLAARAWDRGDGPAGLQTAFDRTIEALGDVVQGGGASTLPAASPLLDFGLSAIVPAALGSSGEGDAELASAGRALGQLTRLACEVRALLDPNMRAPLPQMLAAIAADAGATGMGAALARWVCPSPDRLPWLRIVGSAEVVTRVVAEADRLAERATRALEGETKRVVDELVASLARVVRRVNGARFFAFVPKSELEVDELERTARLACRTLAADSELRESWDLQRWGGFADVPRVGRLFPVGLCLLALHEAGEDVTARARALVEVRRVDGFRYFDDYTGIPPDSDDLGLALQLVARLPERTTLAAELAPALDLLCAHQAEDGMLPVWLDKGLREPVPEGAPAWLGPRCVAVTLNALIGLAEAGIGLPEGVFDRALAWCLRTWSAEKDASLAYYGAPYTWLMFARLACVVEKAGAAPDLVATLFEFVDAHERALVTLQAADGGFGGVVSTACSLEVLARGRGRTFDPWPMVHYLAARQEPDGLWPREPLYRCPGKDGVPAAHGARTVSAAFCLRALAVTRARLMGLDLARARAGA</sequence>
<dbReference type="AlphaFoldDB" id="A0A4U1J0I6"/>
<protein>
    <recommendedName>
        <fullName evidence="3">Squalene cyclase C-terminal domain-containing protein</fullName>
    </recommendedName>
</protein>
<evidence type="ECO:0000313" key="1">
    <source>
        <dbReference type="EMBL" id="TKD00526.1"/>
    </source>
</evidence>
<proteinExistence type="predicted"/>
<name>A0A4U1J0I6_9BACT</name>
<dbReference type="EMBL" id="SSMQ01000046">
    <property type="protein sequence ID" value="TKD00526.1"/>
    <property type="molecule type" value="Genomic_DNA"/>
</dbReference>
<dbReference type="OrthoDB" id="5498016at2"/>
<evidence type="ECO:0008006" key="3">
    <source>
        <dbReference type="Google" id="ProtNLM"/>
    </source>
</evidence>
<dbReference type="CDD" id="cd00688">
    <property type="entry name" value="ISOPREN_C2_like"/>
    <property type="match status" value="1"/>
</dbReference>
<evidence type="ECO:0000313" key="2">
    <source>
        <dbReference type="Proteomes" id="UP000309215"/>
    </source>
</evidence>
<dbReference type="InterPro" id="IPR008930">
    <property type="entry name" value="Terpenoid_cyclase/PrenylTrfase"/>
</dbReference>
<reference evidence="1 2" key="1">
    <citation type="submission" date="2019-04" db="EMBL/GenBank/DDBJ databases">
        <authorList>
            <person name="Li Y."/>
            <person name="Wang J."/>
        </authorList>
    </citation>
    <scope>NUCLEOTIDE SEQUENCE [LARGE SCALE GENOMIC DNA]</scope>
    <source>
        <strain evidence="1 2">DSM 14668</strain>
    </source>
</reference>